<dbReference type="RefSeq" id="WP_162218636.1">
    <property type="nucleotide sequence ID" value="NZ_JAAEHK010000011.1"/>
</dbReference>
<dbReference type="AlphaFoldDB" id="A0A7C9NQ25"/>
<evidence type="ECO:0000313" key="2">
    <source>
        <dbReference type="EMBL" id="NDL70748.1"/>
    </source>
</evidence>
<feature type="transmembrane region" description="Helical" evidence="1">
    <location>
        <begin position="7"/>
        <end position="28"/>
    </location>
</feature>
<feature type="transmembrane region" description="Helical" evidence="1">
    <location>
        <begin position="34"/>
        <end position="53"/>
    </location>
</feature>
<protein>
    <submittedName>
        <fullName evidence="2">Uncharacterized protein</fullName>
    </submittedName>
</protein>
<comment type="caution">
    <text evidence="2">The sequence shown here is derived from an EMBL/GenBank/DDBJ whole genome shotgun (WGS) entry which is preliminary data.</text>
</comment>
<evidence type="ECO:0000256" key="1">
    <source>
        <dbReference type="SAM" id="Phobius"/>
    </source>
</evidence>
<keyword evidence="1" id="KW-0812">Transmembrane</keyword>
<dbReference type="OrthoDB" id="7064144at2"/>
<sequence length="207" mass="23126">MNLQRAYYLLAAFYSLLPLMGLVAVFSGGGTPLAVAYIALGTVAAIGLWGYILKRGFMNPRMWRPFAALLAVGAVAQLVIILTMSVPNVALTWMLTSSIFSVMMVILLYHYGDRDQPLWATTEEADAARQLTALLDTTSPLIAVRREGDHENSVNVDRVDGQYCARVTRRSNKGQEAFERRFQHPETLVFFLEKFANVTVQDFKTSR</sequence>
<keyword evidence="1" id="KW-0472">Membrane</keyword>
<gene>
    <name evidence="2" type="ORF">GPL32_09570</name>
</gene>
<name>A0A7C9NQ25_9GAMM</name>
<feature type="transmembrane region" description="Helical" evidence="1">
    <location>
        <begin position="65"/>
        <end position="84"/>
    </location>
</feature>
<organism evidence="2 3">
    <name type="scientific">Vreelandella alkaliphila</name>
    <dbReference type="NCBI Taxonomy" id="272774"/>
    <lineage>
        <taxon>Bacteria</taxon>
        <taxon>Pseudomonadati</taxon>
        <taxon>Pseudomonadota</taxon>
        <taxon>Gammaproteobacteria</taxon>
        <taxon>Oceanospirillales</taxon>
        <taxon>Halomonadaceae</taxon>
        <taxon>Vreelandella</taxon>
    </lineage>
</organism>
<dbReference type="EMBL" id="JAAEHK010000011">
    <property type="protein sequence ID" value="NDL70748.1"/>
    <property type="molecule type" value="Genomic_DNA"/>
</dbReference>
<reference evidence="2 3" key="1">
    <citation type="submission" date="2020-01" db="EMBL/GenBank/DDBJ databases">
        <title>Whole genome sequencing of Halomonas alkaliphila strain LS44.</title>
        <authorList>
            <person name="Kumar S."/>
            <person name="Paul D."/>
            <person name="Shouche Y."/>
            <person name="Suryavanshi M.V."/>
        </authorList>
    </citation>
    <scope>NUCLEOTIDE SEQUENCE [LARGE SCALE GENOMIC DNA]</scope>
    <source>
        <strain evidence="2 3">LS44</strain>
    </source>
</reference>
<keyword evidence="1" id="KW-1133">Transmembrane helix</keyword>
<evidence type="ECO:0000313" key="3">
    <source>
        <dbReference type="Proteomes" id="UP000480312"/>
    </source>
</evidence>
<feature type="transmembrane region" description="Helical" evidence="1">
    <location>
        <begin position="90"/>
        <end position="109"/>
    </location>
</feature>
<proteinExistence type="predicted"/>
<accession>A0A7C9NQ25</accession>
<dbReference type="Proteomes" id="UP000480312">
    <property type="component" value="Unassembled WGS sequence"/>
</dbReference>